<dbReference type="PROSITE" id="PS51257">
    <property type="entry name" value="PROKAR_LIPOPROTEIN"/>
    <property type="match status" value="1"/>
</dbReference>
<evidence type="ECO:0000313" key="2">
    <source>
        <dbReference type="EMBL" id="SHN10885.1"/>
    </source>
</evidence>
<sequence>MNWNKKYISSLVIAFLSGYGCAKLFPLHKSITKETMVKEYISLGNKKEIYKYEDMDLFIYADGVDPNGVYNRPNGVIPNDSLAVEMAKIVLFPIYGRKNIEYQRPYQVTLVNNELWYVKGSLPEKAAGGTFCIMINKSDGKVRGIFHEK</sequence>
<dbReference type="RefSeq" id="WP_081358273.1">
    <property type="nucleotide sequence ID" value="NZ_FOLF01000028.1"/>
</dbReference>
<name>A0A1M7P3U3_XYLRU</name>
<dbReference type="InterPro" id="IPR028921">
    <property type="entry name" value="NTF2_fold_dom"/>
</dbReference>
<dbReference type="EMBL" id="FRCJ01000014">
    <property type="protein sequence ID" value="SHN10885.1"/>
    <property type="molecule type" value="Genomic_DNA"/>
</dbReference>
<organism evidence="2 3">
    <name type="scientific">Xylanibacter ruminicola</name>
    <name type="common">Prevotella ruminicola</name>
    <dbReference type="NCBI Taxonomy" id="839"/>
    <lineage>
        <taxon>Bacteria</taxon>
        <taxon>Pseudomonadati</taxon>
        <taxon>Bacteroidota</taxon>
        <taxon>Bacteroidia</taxon>
        <taxon>Bacteroidales</taxon>
        <taxon>Prevotellaceae</taxon>
        <taxon>Xylanibacter</taxon>
    </lineage>
</organism>
<gene>
    <name evidence="2" type="ORF">SAMN04488494_0315</name>
</gene>
<dbReference type="OrthoDB" id="886637at2"/>
<dbReference type="Proteomes" id="UP000184280">
    <property type="component" value="Unassembled WGS sequence"/>
</dbReference>
<evidence type="ECO:0000259" key="1">
    <source>
        <dbReference type="Pfam" id="PF15631"/>
    </source>
</evidence>
<reference evidence="2 3" key="1">
    <citation type="submission" date="2016-11" db="EMBL/GenBank/DDBJ databases">
        <authorList>
            <person name="Jaros S."/>
            <person name="Januszkiewicz K."/>
            <person name="Wedrychowicz H."/>
        </authorList>
    </citation>
    <scope>NUCLEOTIDE SEQUENCE [LARGE SCALE GENOMIC DNA]</scope>
    <source>
        <strain evidence="2 3">BPI-34</strain>
    </source>
</reference>
<feature type="domain" description="NTF2 fold" evidence="1">
    <location>
        <begin position="83"/>
        <end position="149"/>
    </location>
</feature>
<proteinExistence type="predicted"/>
<dbReference type="AlphaFoldDB" id="A0A1M7P3U3"/>
<evidence type="ECO:0000313" key="3">
    <source>
        <dbReference type="Proteomes" id="UP000184280"/>
    </source>
</evidence>
<accession>A0A1M7P3U3</accession>
<protein>
    <submittedName>
        <fullName evidence="2">NTF2 fold immunity protein</fullName>
    </submittedName>
</protein>
<dbReference type="Pfam" id="PF15631">
    <property type="entry name" value="Imm-NTF2-2"/>
    <property type="match status" value="1"/>
</dbReference>